<dbReference type="PANTHER" id="PTHR13375">
    <property type="entry name" value="FMS INTERACTING PROTEIN"/>
    <property type="match status" value="1"/>
</dbReference>
<dbReference type="PANTHER" id="PTHR13375:SF3">
    <property type="entry name" value="THO COMPLEX SUBUNIT 5 HOMOLOG"/>
    <property type="match status" value="1"/>
</dbReference>
<protein>
    <recommendedName>
        <fullName evidence="7">THO complex subunit 5</fullName>
    </recommendedName>
</protein>
<evidence type="ECO:0000313" key="5">
    <source>
        <dbReference type="EMBL" id="KAG0565773.1"/>
    </source>
</evidence>
<evidence type="ECO:0000313" key="6">
    <source>
        <dbReference type="Proteomes" id="UP000822688"/>
    </source>
</evidence>
<comment type="similarity">
    <text evidence="2">Belongs to the THOC5 family.</text>
</comment>
<gene>
    <name evidence="5" type="ORF">KC19_7G013600</name>
</gene>
<evidence type="ECO:0000256" key="1">
    <source>
        <dbReference type="ARBA" id="ARBA00004123"/>
    </source>
</evidence>
<evidence type="ECO:0000256" key="4">
    <source>
        <dbReference type="SAM" id="MobiDB-lite"/>
    </source>
</evidence>
<dbReference type="AlphaFoldDB" id="A0A8T0H3J3"/>
<dbReference type="GO" id="GO:0000445">
    <property type="term" value="C:THO complex part of transcription export complex"/>
    <property type="evidence" value="ECO:0007669"/>
    <property type="project" value="TreeGrafter"/>
</dbReference>
<feature type="compositionally biased region" description="Basic and acidic residues" evidence="4">
    <location>
        <begin position="294"/>
        <end position="303"/>
    </location>
</feature>
<dbReference type="Pfam" id="PF09766">
    <property type="entry name" value="FmiP_Thoc5"/>
    <property type="match status" value="1"/>
</dbReference>
<name>A0A8T0H3J3_CERPU</name>
<dbReference type="GO" id="GO:0003729">
    <property type="term" value="F:mRNA binding"/>
    <property type="evidence" value="ECO:0007669"/>
    <property type="project" value="TreeGrafter"/>
</dbReference>
<feature type="compositionally biased region" description="Basic and acidic residues" evidence="4">
    <location>
        <begin position="534"/>
        <end position="545"/>
    </location>
</feature>
<evidence type="ECO:0000256" key="3">
    <source>
        <dbReference type="ARBA" id="ARBA00023242"/>
    </source>
</evidence>
<evidence type="ECO:0008006" key="7">
    <source>
        <dbReference type="Google" id="ProtNLM"/>
    </source>
</evidence>
<reference evidence="5" key="1">
    <citation type="submission" date="2020-06" db="EMBL/GenBank/DDBJ databases">
        <title>WGS assembly of Ceratodon purpureus strain R40.</title>
        <authorList>
            <person name="Carey S.B."/>
            <person name="Jenkins J."/>
            <person name="Shu S."/>
            <person name="Lovell J.T."/>
            <person name="Sreedasyam A."/>
            <person name="Maumus F."/>
            <person name="Tiley G.P."/>
            <person name="Fernandez-Pozo N."/>
            <person name="Barry K."/>
            <person name="Chen C."/>
            <person name="Wang M."/>
            <person name="Lipzen A."/>
            <person name="Daum C."/>
            <person name="Saski C.A."/>
            <person name="Payton A.C."/>
            <person name="Mcbreen J.C."/>
            <person name="Conrad R.E."/>
            <person name="Kollar L.M."/>
            <person name="Olsson S."/>
            <person name="Huttunen S."/>
            <person name="Landis J.B."/>
            <person name="Wickett N.J."/>
            <person name="Johnson M.G."/>
            <person name="Rensing S.A."/>
            <person name="Grimwood J."/>
            <person name="Schmutz J."/>
            <person name="Mcdaniel S.F."/>
        </authorList>
    </citation>
    <scope>NUCLEOTIDE SEQUENCE</scope>
    <source>
        <strain evidence="5">R40</strain>
    </source>
</reference>
<dbReference type="GO" id="GO:0006406">
    <property type="term" value="P:mRNA export from nucleus"/>
    <property type="evidence" value="ECO:0007669"/>
    <property type="project" value="TreeGrafter"/>
</dbReference>
<comment type="caution">
    <text evidence="5">The sequence shown here is derived from an EMBL/GenBank/DDBJ whole genome shotgun (WGS) entry which is preliminary data.</text>
</comment>
<evidence type="ECO:0000256" key="2">
    <source>
        <dbReference type="ARBA" id="ARBA00008044"/>
    </source>
</evidence>
<feature type="region of interest" description="Disordered" evidence="4">
    <location>
        <begin position="263"/>
        <end position="305"/>
    </location>
</feature>
<organism evidence="5 6">
    <name type="scientific">Ceratodon purpureus</name>
    <name type="common">Fire moss</name>
    <name type="synonym">Dicranum purpureum</name>
    <dbReference type="NCBI Taxonomy" id="3225"/>
    <lineage>
        <taxon>Eukaryota</taxon>
        <taxon>Viridiplantae</taxon>
        <taxon>Streptophyta</taxon>
        <taxon>Embryophyta</taxon>
        <taxon>Bryophyta</taxon>
        <taxon>Bryophytina</taxon>
        <taxon>Bryopsida</taxon>
        <taxon>Dicranidae</taxon>
        <taxon>Pseudoditrichales</taxon>
        <taxon>Ditrichaceae</taxon>
        <taxon>Ceratodon</taxon>
    </lineage>
</organism>
<proteinExistence type="inferred from homology"/>
<dbReference type="EMBL" id="CM026428">
    <property type="protein sequence ID" value="KAG0565773.1"/>
    <property type="molecule type" value="Genomic_DNA"/>
</dbReference>
<feature type="region of interest" description="Disordered" evidence="4">
    <location>
        <begin position="402"/>
        <end position="426"/>
    </location>
</feature>
<feature type="compositionally biased region" description="Basic and acidic residues" evidence="4">
    <location>
        <begin position="263"/>
        <end position="277"/>
    </location>
</feature>
<accession>A0A8T0H3J3</accession>
<dbReference type="OrthoDB" id="20582at2759"/>
<dbReference type="InterPro" id="IPR019163">
    <property type="entry name" value="THO_Thoc5"/>
</dbReference>
<comment type="subcellular location">
    <subcellularLocation>
        <location evidence="1">Nucleus</location>
    </subcellularLocation>
</comment>
<feature type="region of interest" description="Disordered" evidence="4">
    <location>
        <begin position="477"/>
        <end position="578"/>
    </location>
</feature>
<keyword evidence="3" id="KW-0539">Nucleus</keyword>
<feature type="compositionally biased region" description="Polar residues" evidence="4">
    <location>
        <begin position="487"/>
        <end position="508"/>
    </location>
</feature>
<dbReference type="Proteomes" id="UP000822688">
    <property type="component" value="Chromosome 7"/>
</dbReference>
<sequence length="726" mass="80400">MEKASYEGVVKIRSSLEDLMARMLALKRDGQNVKGSLSMREIVTDASVLFIDLRRENREILQEEDKIKLETEAAKAPIDHTTLQLHNLLYEKNHYVKAIKTCKDFRSKYPDIDLVSEEVFFQDAPQELQSDPTLRDDPHKLMIQRLKFELHQRKELLKQREVVEARKKVLQESIASRRKFLGGLSSHLKTLKKATLPVQTQLNIPHTKRSKQDSLAELLPAPLYIFYTELLAHKEVFNEAVELEIVGSGKDALTMAKQLALKEAGRRSADSGGGRRDDDEEDTQRQRKRAKKPHDKDAPEKENLYQSHPLTVSVQIFDEKQRGNKLLTLKVEYLTTLDVLCVGEEGTPPGGVSPAFSLANLFRNDPGLELPSKTSRLRAGPGFVFDVKRTLRPYKWAQHLGGKDNLPVSPPVLHGKESQATQPQHRLQSVFQHLRARRKAQLALKDQLDSLGKLRRPSVKSDSSLPWTSHNPKATLQAWALPDSRNGKLSSSPTSGRPTSANTVTADSDTGKEDGELPSTGATDMDVTMNSSKPEADTPEIRKDSAGGAESMGIDGMGQGNIPSPDGSSKMSVPADALSDEGEIRQQDAEMGEATGHSTGEDHIVQLPALPGINVPGPRSFRAVLRRENAGSSGKQRVELEVQVVIGADYPSRAPEFRVRLISGIPEKKPQPVSDGSGSSAVQAPGDVRLLETEVNNTVPKKLPARERNYVLAHQILALMVQFDKF</sequence>
<keyword evidence="6" id="KW-1185">Reference proteome</keyword>